<evidence type="ECO:0000256" key="5">
    <source>
        <dbReference type="ARBA" id="ARBA00022516"/>
    </source>
</evidence>
<evidence type="ECO:0000256" key="8">
    <source>
        <dbReference type="ARBA" id="ARBA00023098"/>
    </source>
</evidence>
<evidence type="ECO:0000256" key="3">
    <source>
        <dbReference type="ARBA" id="ARBA00012356"/>
    </source>
</evidence>
<dbReference type="InterPro" id="IPR017568">
    <property type="entry name" value="3-oxoacyl-ACP_synth-2"/>
</dbReference>
<dbReference type="SMART" id="SM00825">
    <property type="entry name" value="PKS_KS"/>
    <property type="match status" value="1"/>
</dbReference>
<evidence type="ECO:0000256" key="11">
    <source>
        <dbReference type="PIRNR" id="PIRNR000447"/>
    </source>
</evidence>
<keyword evidence="6 11" id="KW-0808">Transferase</keyword>
<comment type="function">
    <text evidence="11">Involved in the type II fatty acid elongation cycle. Catalyzes the elongation of a wide range of acyl-ACP by the addition of two carbons from malonyl-ACP to an acyl acceptor. Can efficiently catalyze the conversion of palmitoleoyl-ACP (cis-hexadec-9-enoyl-ACP) to cis-vaccenoyl-ACP (cis-octadec-11-enoyl-ACP), an essential step in the thermal regulation of fatty acid composition.</text>
</comment>
<keyword evidence="9 11" id="KW-0275">Fatty acid biosynthesis</keyword>
<dbReference type="PROSITE" id="PS00606">
    <property type="entry name" value="KS3_1"/>
    <property type="match status" value="1"/>
</dbReference>
<dbReference type="Pfam" id="PF02801">
    <property type="entry name" value="Ketoacyl-synt_C"/>
    <property type="match status" value="1"/>
</dbReference>
<dbReference type="InterPro" id="IPR014031">
    <property type="entry name" value="Ketoacyl_synth_C"/>
</dbReference>
<accession>A0ABQ2CXX3</accession>
<comment type="pathway">
    <text evidence="1 11">Lipid metabolism; fatty acid biosynthesis.</text>
</comment>
<evidence type="ECO:0000256" key="4">
    <source>
        <dbReference type="ARBA" id="ARBA00014657"/>
    </source>
</evidence>
<dbReference type="EMBL" id="BMOD01000003">
    <property type="protein sequence ID" value="GGJ28037.1"/>
    <property type="molecule type" value="Genomic_DNA"/>
</dbReference>
<dbReference type="PANTHER" id="PTHR11712:SF336">
    <property type="entry name" value="3-OXOACYL-[ACYL-CARRIER-PROTEIN] SYNTHASE, MITOCHONDRIAL"/>
    <property type="match status" value="1"/>
</dbReference>
<evidence type="ECO:0000313" key="14">
    <source>
        <dbReference type="EMBL" id="GGJ28037.1"/>
    </source>
</evidence>
<dbReference type="NCBIfam" id="NF005589">
    <property type="entry name" value="PRK07314.1"/>
    <property type="match status" value="1"/>
</dbReference>
<evidence type="ECO:0000256" key="7">
    <source>
        <dbReference type="ARBA" id="ARBA00022832"/>
    </source>
</evidence>
<dbReference type="CDD" id="cd00834">
    <property type="entry name" value="KAS_I_II"/>
    <property type="match status" value="1"/>
</dbReference>
<keyword evidence="7" id="KW-0276">Fatty acid metabolism</keyword>
<comment type="similarity">
    <text evidence="2 11 12">Belongs to the thiolase-like superfamily. Beta-ketoacyl-ACP synthases family.</text>
</comment>
<dbReference type="InterPro" id="IPR000794">
    <property type="entry name" value="Beta-ketoacyl_synthase"/>
</dbReference>
<name>A0ABQ2CXX3_9DEIO</name>
<proteinExistence type="inferred from homology"/>
<comment type="catalytic activity">
    <reaction evidence="11">
        <text>(9Z)-hexadecenoyl-[ACP] + malonyl-[ACP] + H(+) = 3-oxo-(11Z)-octadecenoyl-[ACP] + holo-[ACP] + CO2</text>
        <dbReference type="Rhea" id="RHEA:55040"/>
        <dbReference type="Rhea" id="RHEA-COMP:9623"/>
        <dbReference type="Rhea" id="RHEA-COMP:9685"/>
        <dbReference type="Rhea" id="RHEA-COMP:10800"/>
        <dbReference type="Rhea" id="RHEA-COMP:14074"/>
        <dbReference type="ChEBI" id="CHEBI:15378"/>
        <dbReference type="ChEBI" id="CHEBI:16526"/>
        <dbReference type="ChEBI" id="CHEBI:64479"/>
        <dbReference type="ChEBI" id="CHEBI:78449"/>
        <dbReference type="ChEBI" id="CHEBI:83989"/>
        <dbReference type="ChEBI" id="CHEBI:138538"/>
        <dbReference type="EC" id="2.3.1.179"/>
    </reaction>
</comment>
<evidence type="ECO:0000256" key="9">
    <source>
        <dbReference type="ARBA" id="ARBA00023160"/>
    </source>
</evidence>
<keyword evidence="15" id="KW-1185">Reference proteome</keyword>
<dbReference type="InterPro" id="IPR014030">
    <property type="entry name" value="Ketoacyl_synth_N"/>
</dbReference>
<evidence type="ECO:0000313" key="15">
    <source>
        <dbReference type="Proteomes" id="UP000632222"/>
    </source>
</evidence>
<evidence type="ECO:0000256" key="12">
    <source>
        <dbReference type="RuleBase" id="RU003694"/>
    </source>
</evidence>
<dbReference type="PANTHER" id="PTHR11712">
    <property type="entry name" value="POLYKETIDE SYNTHASE-RELATED"/>
    <property type="match status" value="1"/>
</dbReference>
<dbReference type="NCBIfam" id="TIGR03150">
    <property type="entry name" value="fabF"/>
    <property type="match status" value="1"/>
</dbReference>
<gene>
    <name evidence="14" type="ORF">GCM10008938_12650</name>
</gene>
<comment type="catalytic activity">
    <reaction evidence="11">
        <text>a fatty acyl-[ACP] + malonyl-[ACP] + H(+) = a 3-oxoacyl-[ACP] + holo-[ACP] + CO2</text>
        <dbReference type="Rhea" id="RHEA:22836"/>
        <dbReference type="Rhea" id="RHEA-COMP:9623"/>
        <dbReference type="Rhea" id="RHEA-COMP:9685"/>
        <dbReference type="Rhea" id="RHEA-COMP:9916"/>
        <dbReference type="Rhea" id="RHEA-COMP:14125"/>
        <dbReference type="ChEBI" id="CHEBI:15378"/>
        <dbReference type="ChEBI" id="CHEBI:16526"/>
        <dbReference type="ChEBI" id="CHEBI:64479"/>
        <dbReference type="ChEBI" id="CHEBI:78449"/>
        <dbReference type="ChEBI" id="CHEBI:78776"/>
        <dbReference type="ChEBI" id="CHEBI:138651"/>
    </reaction>
</comment>
<dbReference type="PROSITE" id="PS52004">
    <property type="entry name" value="KS3_2"/>
    <property type="match status" value="1"/>
</dbReference>
<protein>
    <recommendedName>
        <fullName evidence="4 11">3-oxoacyl-[acyl-carrier-protein] synthase 2</fullName>
        <ecNumber evidence="3 11">2.3.1.179</ecNumber>
    </recommendedName>
</protein>
<dbReference type="SUPFAM" id="SSF53901">
    <property type="entry name" value="Thiolase-like"/>
    <property type="match status" value="2"/>
</dbReference>
<reference evidence="15" key="1">
    <citation type="journal article" date="2019" name="Int. J. Syst. Evol. Microbiol.">
        <title>The Global Catalogue of Microorganisms (GCM) 10K type strain sequencing project: providing services to taxonomists for standard genome sequencing and annotation.</title>
        <authorList>
            <consortium name="The Broad Institute Genomics Platform"/>
            <consortium name="The Broad Institute Genome Sequencing Center for Infectious Disease"/>
            <person name="Wu L."/>
            <person name="Ma J."/>
        </authorList>
    </citation>
    <scope>NUCLEOTIDE SEQUENCE [LARGE SCALE GENOMIC DNA]</scope>
    <source>
        <strain evidence="15">JCM 14370</strain>
    </source>
</reference>
<dbReference type="InterPro" id="IPR020841">
    <property type="entry name" value="PKS_Beta-ketoAc_synthase_dom"/>
</dbReference>
<keyword evidence="10 11" id="KW-0012">Acyltransferase</keyword>
<organism evidence="14 15">
    <name type="scientific">Deinococcus roseus</name>
    <dbReference type="NCBI Taxonomy" id="392414"/>
    <lineage>
        <taxon>Bacteria</taxon>
        <taxon>Thermotogati</taxon>
        <taxon>Deinococcota</taxon>
        <taxon>Deinococci</taxon>
        <taxon>Deinococcales</taxon>
        <taxon>Deinococcaceae</taxon>
        <taxon>Deinococcus</taxon>
    </lineage>
</organism>
<dbReference type="Proteomes" id="UP000632222">
    <property type="component" value="Unassembled WGS sequence"/>
</dbReference>
<feature type="domain" description="Ketosynthase family 3 (KS3)" evidence="13">
    <location>
        <begin position="5"/>
        <end position="409"/>
    </location>
</feature>
<dbReference type="Gene3D" id="3.40.47.10">
    <property type="match status" value="1"/>
</dbReference>
<dbReference type="EC" id="2.3.1.179" evidence="3 11"/>
<keyword evidence="8" id="KW-0443">Lipid metabolism</keyword>
<keyword evidence="5 11" id="KW-0444">Lipid biosynthesis</keyword>
<comment type="caution">
    <text evidence="14">The sequence shown here is derived from an EMBL/GenBank/DDBJ whole genome shotgun (WGS) entry which is preliminary data.</text>
</comment>
<dbReference type="PIRSF" id="PIRSF000447">
    <property type="entry name" value="KAS_II"/>
    <property type="match status" value="1"/>
</dbReference>
<dbReference type="Pfam" id="PF00109">
    <property type="entry name" value="ketoacyl-synt"/>
    <property type="match status" value="1"/>
</dbReference>
<evidence type="ECO:0000256" key="10">
    <source>
        <dbReference type="ARBA" id="ARBA00023315"/>
    </source>
</evidence>
<evidence type="ECO:0000259" key="13">
    <source>
        <dbReference type="PROSITE" id="PS52004"/>
    </source>
</evidence>
<dbReference type="RefSeq" id="WP_189001498.1">
    <property type="nucleotide sequence ID" value="NZ_BMOD01000003.1"/>
</dbReference>
<sequence length="412" mass="43386">MQHQKTRVVVTGMGTISPIGNSAQEFHEAQLRGQSGVRKIQRFDPDGLPVQIAGEVDLDPQQYMDLRDIKRTDRFVHLGVAAAELALQDASLDPATTDRTRFGSLIGSAIGGMDTWEAQSRNAFEKGYSRVSPFFIPMLMANAASSHVAIRYGLQGVASSVSTACTTGADALGSAYRAIGFGEADVMLAGGTEAIITPLVISGFANMKALSRRNDDPEKASRPFSAQRDGFVLGEGAGVLVLESLEHAKARGARIYAEIVGFGRSADAHHITEPHPEGAGALLAVKAALKESGLQPEDIQYINAHATSTPVGDRAEAAALRAALGEAIENIWVSSTKSMTGHLLGAAGAIEAIASIQAIFSGIVPPSINAEDADIPLRIAREPVHTSVKAALSNSFAFGGLNASLIFQKFEE</sequence>
<dbReference type="InterPro" id="IPR018201">
    <property type="entry name" value="Ketoacyl_synth_AS"/>
</dbReference>
<dbReference type="InterPro" id="IPR016039">
    <property type="entry name" value="Thiolase-like"/>
</dbReference>
<evidence type="ECO:0000256" key="6">
    <source>
        <dbReference type="ARBA" id="ARBA00022679"/>
    </source>
</evidence>
<evidence type="ECO:0000256" key="2">
    <source>
        <dbReference type="ARBA" id="ARBA00008467"/>
    </source>
</evidence>
<evidence type="ECO:0000256" key="1">
    <source>
        <dbReference type="ARBA" id="ARBA00005194"/>
    </source>
</evidence>